<organism evidence="1 2">
    <name type="scientific">Yasminevirus sp. GU-2018</name>
    <dbReference type="NCBI Taxonomy" id="2420051"/>
    <lineage>
        <taxon>Viruses</taxon>
        <taxon>Varidnaviria</taxon>
        <taxon>Bamfordvirae</taxon>
        <taxon>Nucleocytoviricota</taxon>
        <taxon>Megaviricetes</taxon>
        <taxon>Imitervirales</taxon>
        <taxon>Mimiviridae</taxon>
        <taxon>Klosneuvirinae</taxon>
        <taxon>Yasminevirus</taxon>
        <taxon>Yasminevirus saudimassiliense</taxon>
    </lineage>
</organism>
<name>A0A5K0U776_9VIRU</name>
<reference evidence="1 2" key="1">
    <citation type="submission" date="2018-10" db="EMBL/GenBank/DDBJ databases">
        <authorList>
            <consortium name="IHU Genomes"/>
        </authorList>
    </citation>
    <scope>NUCLEOTIDE SEQUENCE [LARGE SCALE GENOMIC DNA]</scope>
    <source>
        <strain evidence="1 2">A1</strain>
    </source>
</reference>
<accession>A0A5K0U776</accession>
<sequence>MSTKTGEKRKLIDTAPLLCPYSQKSLRVEGLDSSAGNLSVVEKHARFFSTLDKEGTLTPKSIIEGHSEQQITSGVDIKQRAILNMLYDKGLDSTAHNIACMYNPASTGLWDTEGNFNRKRYEELCKFAITTDEKAGSKRVITEKIMNKFREVVHGDKNFGIATNVFYVVPVPWKKVTDGSISELFKYYNDCWVMEDGELVPAHSVESIERFYTDPCTVMQMRMKGELPAKKP</sequence>
<proteinExistence type="predicted"/>
<gene>
    <name evidence="1" type="ORF">YASMINEVIRUS_40</name>
</gene>
<evidence type="ECO:0000313" key="1">
    <source>
        <dbReference type="EMBL" id="VBB17577.1"/>
    </source>
</evidence>
<dbReference type="Proteomes" id="UP000594342">
    <property type="component" value="Unassembled WGS sequence"/>
</dbReference>
<evidence type="ECO:0000313" key="2">
    <source>
        <dbReference type="Proteomes" id="UP000594342"/>
    </source>
</evidence>
<dbReference type="EMBL" id="UPSH01000001">
    <property type="protein sequence ID" value="VBB17577.1"/>
    <property type="molecule type" value="Genomic_DNA"/>
</dbReference>
<comment type="caution">
    <text evidence="1">The sequence shown here is derived from an EMBL/GenBank/DDBJ whole genome shotgun (WGS) entry which is preliminary data.</text>
</comment>
<keyword evidence="2" id="KW-1185">Reference proteome</keyword>
<protein>
    <submittedName>
        <fullName evidence="1">Uncharacterized protein</fullName>
    </submittedName>
</protein>